<comment type="cofactor">
    <cofactor evidence="1">
        <name>Zn(2+)</name>
        <dbReference type="ChEBI" id="CHEBI:29105"/>
    </cofactor>
</comment>
<dbReference type="AlphaFoldDB" id="A0A3M0CP37"/>
<evidence type="ECO:0000259" key="9">
    <source>
        <dbReference type="Pfam" id="PF01435"/>
    </source>
</evidence>
<protein>
    <submittedName>
        <fullName evidence="10">Putative Zn-dependent protease</fullName>
    </submittedName>
</protein>
<dbReference type="GO" id="GO:0046872">
    <property type="term" value="F:metal ion binding"/>
    <property type="evidence" value="ECO:0007669"/>
    <property type="project" value="UniProtKB-KW"/>
</dbReference>
<gene>
    <name evidence="10" type="ORF">BXY39_1191</name>
</gene>
<evidence type="ECO:0000256" key="2">
    <source>
        <dbReference type="ARBA" id="ARBA00022670"/>
    </source>
</evidence>
<organism evidence="10 11">
    <name type="scientific">Eilatimonas milleporae</name>
    <dbReference type="NCBI Taxonomy" id="911205"/>
    <lineage>
        <taxon>Bacteria</taxon>
        <taxon>Pseudomonadati</taxon>
        <taxon>Pseudomonadota</taxon>
        <taxon>Alphaproteobacteria</taxon>
        <taxon>Kordiimonadales</taxon>
        <taxon>Kordiimonadaceae</taxon>
        <taxon>Eilatimonas</taxon>
    </lineage>
</organism>
<evidence type="ECO:0000256" key="1">
    <source>
        <dbReference type="ARBA" id="ARBA00001947"/>
    </source>
</evidence>
<dbReference type="RefSeq" id="WP_121937913.1">
    <property type="nucleotide sequence ID" value="NZ_REFR01000010.1"/>
</dbReference>
<feature type="domain" description="Peptidase M48" evidence="9">
    <location>
        <begin position="33"/>
        <end position="218"/>
    </location>
</feature>
<feature type="chain" id="PRO_5018122938" evidence="8">
    <location>
        <begin position="22"/>
        <end position="448"/>
    </location>
</feature>
<keyword evidence="7" id="KW-0802">TPR repeat</keyword>
<evidence type="ECO:0000256" key="7">
    <source>
        <dbReference type="PROSITE-ProRule" id="PRU00339"/>
    </source>
</evidence>
<dbReference type="PROSITE" id="PS50005">
    <property type="entry name" value="TPR"/>
    <property type="match status" value="1"/>
</dbReference>
<dbReference type="GO" id="GO:0016020">
    <property type="term" value="C:membrane"/>
    <property type="evidence" value="ECO:0007669"/>
    <property type="project" value="TreeGrafter"/>
</dbReference>
<dbReference type="Proteomes" id="UP000271227">
    <property type="component" value="Unassembled WGS sequence"/>
</dbReference>
<dbReference type="InterPro" id="IPR011990">
    <property type="entry name" value="TPR-like_helical_dom_sf"/>
</dbReference>
<feature type="repeat" description="TPR" evidence="7">
    <location>
        <begin position="300"/>
        <end position="333"/>
    </location>
</feature>
<keyword evidence="5" id="KW-0862">Zinc</keyword>
<dbReference type="SUPFAM" id="SSF48452">
    <property type="entry name" value="TPR-like"/>
    <property type="match status" value="1"/>
</dbReference>
<keyword evidence="6" id="KW-0482">Metalloprotease</keyword>
<evidence type="ECO:0000256" key="5">
    <source>
        <dbReference type="ARBA" id="ARBA00022833"/>
    </source>
</evidence>
<keyword evidence="3" id="KW-0479">Metal-binding</keyword>
<sequence>MKRLIVYILCLCALLSAPVRAQSILRDAETERFLRDITDPLLLAAGLEPSSITIFLIGDSSINAFAANGRYIGVHSGMILANDNVNELIGVLAHETCHIACQHSLRTRGAAQNAGITSILSMVLGAAAIAAGGGDAGIGLISAGQQAAQRQFLAYSRGQESEADIAGARYLEAVGISPAGLISFFDKLRDQEILAQIRQDPYVRSHPINRTRILQLQDALERSPHKDKPPDVILSERFERIQAKLFGYVSDPVQTLRTYPVSDISIAARYARVYGYHKALEWDLALEEADALIAAEPENPYFHEIKGQILFENGKVREALPVLERAVELAPNQPLIITALGQALVSTEDEDMMARAQPVLEEATRLDRGNTFAWFNLAKTYSWQGKEAHANLATAERFYAAGYAGRAAHHARMAVEAFDRGSPEWLRAQDILAAAGPVLQQQRGRRRR</sequence>
<reference evidence="10 11" key="1">
    <citation type="submission" date="2018-10" db="EMBL/GenBank/DDBJ databases">
        <title>Genomic Encyclopedia of Archaeal and Bacterial Type Strains, Phase II (KMG-II): from individual species to whole genera.</title>
        <authorList>
            <person name="Goeker M."/>
        </authorList>
    </citation>
    <scope>NUCLEOTIDE SEQUENCE [LARGE SCALE GENOMIC DNA]</scope>
    <source>
        <strain evidence="10 11">DSM 25217</strain>
    </source>
</reference>
<dbReference type="Gene3D" id="3.30.2010.10">
    <property type="entry name" value="Metalloproteases ('zincins'), catalytic domain"/>
    <property type="match status" value="1"/>
</dbReference>
<evidence type="ECO:0000313" key="10">
    <source>
        <dbReference type="EMBL" id="RMB08556.1"/>
    </source>
</evidence>
<dbReference type="PANTHER" id="PTHR22726:SF1">
    <property type="entry name" value="METALLOENDOPEPTIDASE OMA1, MITOCHONDRIAL"/>
    <property type="match status" value="1"/>
</dbReference>
<keyword evidence="11" id="KW-1185">Reference proteome</keyword>
<dbReference type="FunCoup" id="A0A3M0CP37">
    <property type="interactions" value="129"/>
</dbReference>
<dbReference type="EMBL" id="REFR01000010">
    <property type="protein sequence ID" value="RMB08556.1"/>
    <property type="molecule type" value="Genomic_DNA"/>
</dbReference>
<evidence type="ECO:0000256" key="3">
    <source>
        <dbReference type="ARBA" id="ARBA00022723"/>
    </source>
</evidence>
<dbReference type="CDD" id="cd07324">
    <property type="entry name" value="M48C_Oma1-like"/>
    <property type="match status" value="1"/>
</dbReference>
<keyword evidence="2 10" id="KW-0645">Protease</keyword>
<keyword evidence="8" id="KW-0732">Signal</keyword>
<evidence type="ECO:0000256" key="8">
    <source>
        <dbReference type="SAM" id="SignalP"/>
    </source>
</evidence>
<dbReference type="Gene3D" id="1.25.40.10">
    <property type="entry name" value="Tetratricopeptide repeat domain"/>
    <property type="match status" value="1"/>
</dbReference>
<name>A0A3M0CP37_9PROT</name>
<dbReference type="GO" id="GO:0051603">
    <property type="term" value="P:proteolysis involved in protein catabolic process"/>
    <property type="evidence" value="ECO:0007669"/>
    <property type="project" value="TreeGrafter"/>
</dbReference>
<dbReference type="InterPro" id="IPR001915">
    <property type="entry name" value="Peptidase_M48"/>
</dbReference>
<proteinExistence type="predicted"/>
<feature type="signal peptide" evidence="8">
    <location>
        <begin position="1"/>
        <end position="21"/>
    </location>
</feature>
<dbReference type="GO" id="GO:0004222">
    <property type="term" value="F:metalloendopeptidase activity"/>
    <property type="evidence" value="ECO:0007669"/>
    <property type="project" value="InterPro"/>
</dbReference>
<dbReference type="Pfam" id="PF01435">
    <property type="entry name" value="Peptidase_M48"/>
    <property type="match status" value="1"/>
</dbReference>
<comment type="caution">
    <text evidence="10">The sequence shown here is derived from an EMBL/GenBank/DDBJ whole genome shotgun (WGS) entry which is preliminary data.</text>
</comment>
<keyword evidence="4" id="KW-0378">Hydrolase</keyword>
<dbReference type="InParanoid" id="A0A3M0CP37"/>
<evidence type="ECO:0000256" key="6">
    <source>
        <dbReference type="ARBA" id="ARBA00023049"/>
    </source>
</evidence>
<evidence type="ECO:0000313" key="11">
    <source>
        <dbReference type="Proteomes" id="UP000271227"/>
    </source>
</evidence>
<dbReference type="OrthoDB" id="9814887at2"/>
<evidence type="ECO:0000256" key="4">
    <source>
        <dbReference type="ARBA" id="ARBA00022801"/>
    </source>
</evidence>
<dbReference type="PANTHER" id="PTHR22726">
    <property type="entry name" value="METALLOENDOPEPTIDASE OMA1"/>
    <property type="match status" value="1"/>
</dbReference>
<dbReference type="InterPro" id="IPR051156">
    <property type="entry name" value="Mito/Outer_Membr_Metalloprot"/>
</dbReference>
<accession>A0A3M0CP37</accession>
<dbReference type="InterPro" id="IPR019734">
    <property type="entry name" value="TPR_rpt"/>
</dbReference>